<protein>
    <submittedName>
        <fullName evidence="2">Uncharacterized protein</fullName>
    </submittedName>
</protein>
<dbReference type="Proteomes" id="UP000075902">
    <property type="component" value="Unassembled WGS sequence"/>
</dbReference>
<dbReference type="EnsemblMetazoa" id="AMEC005584-RA">
    <property type="protein sequence ID" value="AMEC005584-PA"/>
    <property type="gene ID" value="AMEC005584"/>
</dbReference>
<organism evidence="2 3">
    <name type="scientific">Anopheles melas</name>
    <dbReference type="NCBI Taxonomy" id="34690"/>
    <lineage>
        <taxon>Eukaryota</taxon>
        <taxon>Metazoa</taxon>
        <taxon>Ecdysozoa</taxon>
        <taxon>Arthropoda</taxon>
        <taxon>Hexapoda</taxon>
        <taxon>Insecta</taxon>
        <taxon>Pterygota</taxon>
        <taxon>Neoptera</taxon>
        <taxon>Endopterygota</taxon>
        <taxon>Diptera</taxon>
        <taxon>Nematocera</taxon>
        <taxon>Culicoidea</taxon>
        <taxon>Culicidae</taxon>
        <taxon>Anophelinae</taxon>
        <taxon>Anopheles</taxon>
    </lineage>
</organism>
<accession>A0A182TNL4</accession>
<reference evidence="2" key="2">
    <citation type="submission" date="2020-05" db="UniProtKB">
        <authorList>
            <consortium name="EnsemblMetazoa"/>
        </authorList>
    </citation>
    <scope>IDENTIFICATION</scope>
    <source>
        <strain evidence="2">CM1001059</strain>
    </source>
</reference>
<name>A0A182TNL4_9DIPT</name>
<evidence type="ECO:0000313" key="3">
    <source>
        <dbReference type="Proteomes" id="UP000075902"/>
    </source>
</evidence>
<evidence type="ECO:0000256" key="1">
    <source>
        <dbReference type="SAM" id="MobiDB-lite"/>
    </source>
</evidence>
<dbReference type="AlphaFoldDB" id="A0A182TNL4"/>
<keyword evidence="3" id="KW-1185">Reference proteome</keyword>
<evidence type="ECO:0000313" key="2">
    <source>
        <dbReference type="EnsemblMetazoa" id="AMEC005584-PA"/>
    </source>
</evidence>
<sequence length="196" mass="21526">MSSILFALGLGVGQEHVAEGGRLEQWHRKHRTHARSNPVDDDMLEGGIARTAPLQGGRQHRVEVAARVVERCKYKDSCIVTFVPVASRSCSDFPLPATTRLVPMNESMNAPNRASFSEITFDASRQQSVAKPSMNAPSSKQHPHSSAAAIASKIKSFTSPSFDMRSFRRRATIAKMQLAILTIEIGHRLADCRGVM</sequence>
<feature type="region of interest" description="Disordered" evidence="1">
    <location>
        <begin position="126"/>
        <end position="148"/>
    </location>
</feature>
<reference evidence="3" key="1">
    <citation type="submission" date="2014-01" db="EMBL/GenBank/DDBJ databases">
        <title>The Genome Sequence of Anopheles melas CM1001059_A (V2).</title>
        <authorList>
            <consortium name="The Broad Institute Genomics Platform"/>
            <person name="Neafsey D.E."/>
            <person name="Besansky N."/>
            <person name="Howell P."/>
            <person name="Walton C."/>
            <person name="Young S.K."/>
            <person name="Zeng Q."/>
            <person name="Gargeya S."/>
            <person name="Fitzgerald M."/>
            <person name="Haas B."/>
            <person name="Abouelleil A."/>
            <person name="Allen A.W."/>
            <person name="Alvarado L."/>
            <person name="Arachchi H.M."/>
            <person name="Berlin A.M."/>
            <person name="Chapman S.B."/>
            <person name="Gainer-Dewar J."/>
            <person name="Goldberg J."/>
            <person name="Griggs A."/>
            <person name="Gujja S."/>
            <person name="Hansen M."/>
            <person name="Howarth C."/>
            <person name="Imamovic A."/>
            <person name="Ireland A."/>
            <person name="Larimer J."/>
            <person name="McCowan C."/>
            <person name="Murphy C."/>
            <person name="Pearson M."/>
            <person name="Poon T.W."/>
            <person name="Priest M."/>
            <person name="Roberts A."/>
            <person name="Saif S."/>
            <person name="Shea T."/>
            <person name="Sisk P."/>
            <person name="Sykes S."/>
            <person name="Wortman J."/>
            <person name="Nusbaum C."/>
            <person name="Birren B."/>
        </authorList>
    </citation>
    <scope>NUCLEOTIDE SEQUENCE [LARGE SCALE GENOMIC DNA]</scope>
    <source>
        <strain evidence="3">CM1001059</strain>
    </source>
</reference>
<feature type="compositionally biased region" description="Polar residues" evidence="1">
    <location>
        <begin position="126"/>
        <end position="140"/>
    </location>
</feature>
<dbReference type="VEuPathDB" id="VectorBase:AMEC005584"/>
<proteinExistence type="predicted"/>